<name>A0A0A8ZP92_ARUDO</name>
<proteinExistence type="predicted"/>
<accession>A0A0A8ZP92</accession>
<dbReference type="EMBL" id="GBRH01257304">
    <property type="protein sequence ID" value="JAD40591.1"/>
    <property type="molecule type" value="Transcribed_RNA"/>
</dbReference>
<reference evidence="1" key="2">
    <citation type="journal article" date="2015" name="Data Brief">
        <title>Shoot transcriptome of the giant reed, Arundo donax.</title>
        <authorList>
            <person name="Barrero R.A."/>
            <person name="Guerrero F.D."/>
            <person name="Moolhuijzen P."/>
            <person name="Goolsby J.A."/>
            <person name="Tidwell J."/>
            <person name="Bellgard S.E."/>
            <person name="Bellgard M.I."/>
        </authorList>
    </citation>
    <scope>NUCLEOTIDE SEQUENCE</scope>
    <source>
        <tissue evidence="1">Shoot tissue taken approximately 20 cm above the soil surface</tissue>
    </source>
</reference>
<reference evidence="1" key="1">
    <citation type="submission" date="2014-09" db="EMBL/GenBank/DDBJ databases">
        <authorList>
            <person name="Magalhaes I.L.F."/>
            <person name="Oliveira U."/>
            <person name="Santos F.R."/>
            <person name="Vidigal T.H.D.A."/>
            <person name="Brescovit A.D."/>
            <person name="Santos A.J."/>
        </authorList>
    </citation>
    <scope>NUCLEOTIDE SEQUENCE</scope>
    <source>
        <tissue evidence="1">Shoot tissue taken approximately 20 cm above the soil surface</tissue>
    </source>
</reference>
<sequence>MSPCLPSSQISEKMASLFMNLKYFLHLKIYRILALEIYSKI</sequence>
<evidence type="ECO:0000313" key="1">
    <source>
        <dbReference type="EMBL" id="JAD40591.1"/>
    </source>
</evidence>
<dbReference type="AlphaFoldDB" id="A0A0A8ZP92"/>
<organism evidence="1">
    <name type="scientific">Arundo donax</name>
    <name type="common">Giant reed</name>
    <name type="synonym">Donax arundinaceus</name>
    <dbReference type="NCBI Taxonomy" id="35708"/>
    <lineage>
        <taxon>Eukaryota</taxon>
        <taxon>Viridiplantae</taxon>
        <taxon>Streptophyta</taxon>
        <taxon>Embryophyta</taxon>
        <taxon>Tracheophyta</taxon>
        <taxon>Spermatophyta</taxon>
        <taxon>Magnoliopsida</taxon>
        <taxon>Liliopsida</taxon>
        <taxon>Poales</taxon>
        <taxon>Poaceae</taxon>
        <taxon>PACMAD clade</taxon>
        <taxon>Arundinoideae</taxon>
        <taxon>Arundineae</taxon>
        <taxon>Arundo</taxon>
    </lineage>
</organism>
<protein>
    <submittedName>
        <fullName evidence="1">Uncharacterized protein</fullName>
    </submittedName>
</protein>